<comment type="caution">
    <text evidence="1">The sequence shown here is derived from an EMBL/GenBank/DDBJ whole genome shotgun (WGS) entry which is preliminary data.</text>
</comment>
<dbReference type="EMBL" id="DSKP01000101">
    <property type="protein sequence ID" value="HEB48730.1"/>
    <property type="molecule type" value="Genomic_DNA"/>
</dbReference>
<protein>
    <submittedName>
        <fullName evidence="1">Uncharacterized protein</fullName>
    </submittedName>
</protein>
<proteinExistence type="predicted"/>
<accession>A0A7C1PDG0</accession>
<dbReference type="AlphaFoldDB" id="A0A7C1PDG0"/>
<organism evidence="1">
    <name type="scientific">Thermofilum pendens</name>
    <dbReference type="NCBI Taxonomy" id="2269"/>
    <lineage>
        <taxon>Archaea</taxon>
        <taxon>Thermoproteota</taxon>
        <taxon>Thermoprotei</taxon>
        <taxon>Thermofilales</taxon>
        <taxon>Thermofilaceae</taxon>
        <taxon>Thermofilum</taxon>
    </lineage>
</organism>
<gene>
    <name evidence="2" type="ORF">ENM88_09110</name>
    <name evidence="1" type="ORF">ENP77_02920</name>
</gene>
<reference evidence="1" key="1">
    <citation type="journal article" date="2020" name="mSystems">
        <title>Genome- and Community-Level Interaction Insights into Carbon Utilization and Element Cycling Functions of Hydrothermarchaeota in Hydrothermal Sediment.</title>
        <authorList>
            <person name="Zhou Z."/>
            <person name="Liu Y."/>
            <person name="Xu W."/>
            <person name="Pan J."/>
            <person name="Luo Z.H."/>
            <person name="Li M."/>
        </authorList>
    </citation>
    <scope>NUCLEOTIDE SEQUENCE [LARGE SCALE GENOMIC DNA]</scope>
    <source>
        <strain evidence="2">SpSt-1125</strain>
        <strain evidence="1">SpSt-25</strain>
    </source>
</reference>
<dbReference type="EMBL" id="DRZM01000244">
    <property type="protein sequence ID" value="HHP05881.1"/>
    <property type="molecule type" value="Genomic_DNA"/>
</dbReference>
<sequence>MLRVKAEEACRDKTAMLVLLLRSMPCSFSETEGEVVVPCDVLESEHPEFLVPVFIALRLKSVERVEVGVDPGASRSGVVVLAGDEIVYRGVLPTSKLLHSLERLSKYYRVRVYLGKAALPPLEILKWKDQVEIVEVDERELPVIEGVERGKEHEVDALRILLKGKLIKMKEGLEYVLKEGASSFV</sequence>
<evidence type="ECO:0000313" key="1">
    <source>
        <dbReference type="EMBL" id="HEB48730.1"/>
    </source>
</evidence>
<name>A0A7C1PDG0_THEPE</name>
<evidence type="ECO:0000313" key="2">
    <source>
        <dbReference type="EMBL" id="HHP05881.1"/>
    </source>
</evidence>